<sequence>MKKFIFTLVLGITLWSCGGGGGGDTPPPPPPPVNKAPTTPTLVYPTNNLLCINNVLDFNWNAATDPEGDAITYQVQVATDANFTQIVHTVTETSTVRTLSLEKGIAYYWRVKATDSKNLSSSYSSTNQFYTEGNGVSNYLPFSPVLVSPTLNTTETGTTTTLQWTASDVDTSDVLTYDVYFDMVNPPVAIASSNLTTNTLDVSLTASTTYYWKVVVKDDKGGQTIGQIWSFVTD</sequence>
<organism evidence="3">
    <name type="scientific">hydrothermal vent metagenome</name>
    <dbReference type="NCBI Taxonomy" id="652676"/>
    <lineage>
        <taxon>unclassified sequences</taxon>
        <taxon>metagenomes</taxon>
        <taxon>ecological metagenomes</taxon>
    </lineage>
</organism>
<reference evidence="3" key="1">
    <citation type="submission" date="2018-06" db="EMBL/GenBank/DDBJ databases">
        <authorList>
            <person name="Zhirakovskaya E."/>
        </authorList>
    </citation>
    <scope>NUCLEOTIDE SEQUENCE</scope>
</reference>
<feature type="region of interest" description="Disordered" evidence="1">
    <location>
        <begin position="20"/>
        <end position="39"/>
    </location>
</feature>
<dbReference type="Gene3D" id="2.60.40.10">
    <property type="entry name" value="Immunoglobulins"/>
    <property type="match status" value="2"/>
</dbReference>
<dbReference type="AlphaFoldDB" id="A0A3B0UBB2"/>
<dbReference type="InterPro" id="IPR003961">
    <property type="entry name" value="FN3_dom"/>
</dbReference>
<dbReference type="InterPro" id="IPR036116">
    <property type="entry name" value="FN3_sf"/>
</dbReference>
<evidence type="ECO:0000313" key="3">
    <source>
        <dbReference type="EMBL" id="VAW25593.1"/>
    </source>
</evidence>
<dbReference type="InterPro" id="IPR013783">
    <property type="entry name" value="Ig-like_fold"/>
</dbReference>
<evidence type="ECO:0000256" key="1">
    <source>
        <dbReference type="SAM" id="MobiDB-lite"/>
    </source>
</evidence>
<feature type="compositionally biased region" description="Pro residues" evidence="1">
    <location>
        <begin position="25"/>
        <end position="34"/>
    </location>
</feature>
<dbReference type="EMBL" id="UOER01000456">
    <property type="protein sequence ID" value="VAW25593.1"/>
    <property type="molecule type" value="Genomic_DNA"/>
</dbReference>
<gene>
    <name evidence="3" type="ORF">MNBD_BACTEROID04-1409</name>
</gene>
<proteinExistence type="predicted"/>
<accession>A0A3B0UBB2</accession>
<name>A0A3B0UBB2_9ZZZZ</name>
<protein>
    <recommendedName>
        <fullName evidence="2">Fibronectin type-III domain-containing protein</fullName>
    </recommendedName>
</protein>
<evidence type="ECO:0000259" key="2">
    <source>
        <dbReference type="PROSITE" id="PS50853"/>
    </source>
</evidence>
<dbReference type="PROSITE" id="PS50853">
    <property type="entry name" value="FN3"/>
    <property type="match status" value="1"/>
</dbReference>
<feature type="domain" description="Fibronectin type-III" evidence="2">
    <location>
        <begin position="36"/>
        <end position="134"/>
    </location>
</feature>
<dbReference type="InterPro" id="IPR025970">
    <property type="entry name" value="SusE"/>
</dbReference>
<dbReference type="SUPFAM" id="SSF49265">
    <property type="entry name" value="Fibronectin type III"/>
    <property type="match status" value="2"/>
</dbReference>
<dbReference type="Pfam" id="PF14292">
    <property type="entry name" value="SusE"/>
    <property type="match status" value="1"/>
</dbReference>